<sequence length="230" mass="25204">MKPPTPKRKKQSKTDSVNDSQLQAALNFLQQPDDPTLIYTQHLANKLRQFSGRTRAMIEHNINQIIFEAEMGHYDNPHFRTQVPTPAFFTNTAQGSPWSSHSYSSSNDNPHFRTQIPTPASSPNAAQGSPWSAHSNSSSKDNPHFRTLVPTPASSPNAAQGSPWSAHSNSSSNDNPHFRTQVPTPASSPNAAEGSPWSAHTNSSSNSAQPDEQAQEEDNLLTVLRPFITL</sequence>
<evidence type="ECO:0000256" key="1">
    <source>
        <dbReference type="SAM" id="MobiDB-lite"/>
    </source>
</evidence>
<proteinExistence type="predicted"/>
<evidence type="ECO:0000313" key="3">
    <source>
        <dbReference type="Proteomes" id="UP001154078"/>
    </source>
</evidence>
<feature type="compositionally biased region" description="Polar residues" evidence="1">
    <location>
        <begin position="198"/>
        <end position="212"/>
    </location>
</feature>
<dbReference type="EMBL" id="OV121135">
    <property type="protein sequence ID" value="CAH0555333.1"/>
    <property type="molecule type" value="Genomic_DNA"/>
</dbReference>
<reference evidence="2" key="1">
    <citation type="submission" date="2021-12" db="EMBL/GenBank/DDBJ databases">
        <authorList>
            <person name="King R."/>
        </authorList>
    </citation>
    <scope>NUCLEOTIDE SEQUENCE</scope>
</reference>
<evidence type="ECO:0008006" key="4">
    <source>
        <dbReference type="Google" id="ProtNLM"/>
    </source>
</evidence>
<organism evidence="2 3">
    <name type="scientific">Brassicogethes aeneus</name>
    <name type="common">Rape pollen beetle</name>
    <name type="synonym">Meligethes aeneus</name>
    <dbReference type="NCBI Taxonomy" id="1431903"/>
    <lineage>
        <taxon>Eukaryota</taxon>
        <taxon>Metazoa</taxon>
        <taxon>Ecdysozoa</taxon>
        <taxon>Arthropoda</taxon>
        <taxon>Hexapoda</taxon>
        <taxon>Insecta</taxon>
        <taxon>Pterygota</taxon>
        <taxon>Neoptera</taxon>
        <taxon>Endopterygota</taxon>
        <taxon>Coleoptera</taxon>
        <taxon>Polyphaga</taxon>
        <taxon>Cucujiformia</taxon>
        <taxon>Nitidulidae</taxon>
        <taxon>Meligethinae</taxon>
        <taxon>Brassicogethes</taxon>
    </lineage>
</organism>
<feature type="compositionally biased region" description="Polar residues" evidence="1">
    <location>
        <begin position="115"/>
        <end position="140"/>
    </location>
</feature>
<feature type="compositionally biased region" description="Polar residues" evidence="1">
    <location>
        <begin position="181"/>
        <end position="190"/>
    </location>
</feature>
<feature type="compositionally biased region" description="Low complexity" evidence="1">
    <location>
        <begin position="162"/>
        <end position="175"/>
    </location>
</feature>
<feature type="compositionally biased region" description="Low complexity" evidence="1">
    <location>
        <begin position="96"/>
        <end position="106"/>
    </location>
</feature>
<dbReference type="AlphaFoldDB" id="A0A9P0FG71"/>
<accession>A0A9P0FG71</accession>
<keyword evidence="3" id="KW-1185">Reference proteome</keyword>
<evidence type="ECO:0000313" key="2">
    <source>
        <dbReference type="EMBL" id="CAH0555333.1"/>
    </source>
</evidence>
<name>A0A9P0FG71_BRAAE</name>
<protein>
    <recommendedName>
        <fullName evidence="4">BESS domain-containing protein</fullName>
    </recommendedName>
</protein>
<gene>
    <name evidence="2" type="ORF">MELIAE_LOCUS6731</name>
</gene>
<dbReference type="OrthoDB" id="8115787at2759"/>
<feature type="region of interest" description="Disordered" evidence="1">
    <location>
        <begin position="88"/>
        <end position="230"/>
    </location>
</feature>
<dbReference type="Proteomes" id="UP001154078">
    <property type="component" value="Chromosome 4"/>
</dbReference>